<dbReference type="Proteomes" id="UP000035199">
    <property type="component" value="Chromosome"/>
</dbReference>
<keyword evidence="1" id="KW-1133">Transmembrane helix</keyword>
<gene>
    <name evidence="2" type="ORF">CMUST_01945</name>
</gene>
<sequence length="58" mass="6775">MTLITQLHIRKGFTTVMFGLPDFTFFVIVGVSLIWVLYTLVFWILSKNWHLADETEGQ</sequence>
<dbReference type="EMBL" id="CP011542">
    <property type="protein sequence ID" value="AKK04734.1"/>
    <property type="molecule type" value="Genomic_DNA"/>
</dbReference>
<dbReference type="PATRIC" id="fig|571915.4.peg.411"/>
<proteinExistence type="predicted"/>
<reference evidence="3" key="2">
    <citation type="submission" date="2015-05" db="EMBL/GenBank/DDBJ databases">
        <title>Complete genome sequence of Corynebacterium mustelae DSM 45274, isolated from various tissues of a male ferret with lethal sepsis.</title>
        <authorList>
            <person name="Ruckert C."/>
            <person name="Albersmeier A."/>
            <person name="Winkler A."/>
            <person name="Tauch A."/>
        </authorList>
    </citation>
    <scope>NUCLEOTIDE SEQUENCE [LARGE SCALE GENOMIC DNA]</scope>
    <source>
        <strain evidence="3">DSM 45274</strain>
    </source>
</reference>
<accession>A0A0G3GUC0</accession>
<dbReference type="STRING" id="571915.CMUST_01945"/>
<protein>
    <submittedName>
        <fullName evidence="2">Uncharacterized protein</fullName>
    </submittedName>
</protein>
<evidence type="ECO:0000313" key="3">
    <source>
        <dbReference type="Proteomes" id="UP000035199"/>
    </source>
</evidence>
<reference evidence="2 3" key="1">
    <citation type="journal article" date="2015" name="Genome Announc.">
        <title>Complete Genome Sequence of the Type Strain Corynebacterium mustelae DSM 45274, Isolated from Various Tissues of a Male Ferret with Lethal Sepsis.</title>
        <authorList>
            <person name="Ruckert C."/>
            <person name="Eimer J."/>
            <person name="Winkler A."/>
            <person name="Tauch A."/>
        </authorList>
    </citation>
    <scope>NUCLEOTIDE SEQUENCE [LARGE SCALE GENOMIC DNA]</scope>
    <source>
        <strain evidence="2 3">DSM 45274</strain>
    </source>
</reference>
<organism evidence="2 3">
    <name type="scientific">Corynebacterium mustelae</name>
    <dbReference type="NCBI Taxonomy" id="571915"/>
    <lineage>
        <taxon>Bacteria</taxon>
        <taxon>Bacillati</taxon>
        <taxon>Actinomycetota</taxon>
        <taxon>Actinomycetes</taxon>
        <taxon>Mycobacteriales</taxon>
        <taxon>Corynebacteriaceae</taxon>
        <taxon>Corynebacterium</taxon>
    </lineage>
</organism>
<evidence type="ECO:0000256" key="1">
    <source>
        <dbReference type="SAM" id="Phobius"/>
    </source>
</evidence>
<dbReference type="KEGG" id="cmv:CMUST_01945"/>
<keyword evidence="1" id="KW-0812">Transmembrane</keyword>
<evidence type="ECO:0000313" key="2">
    <source>
        <dbReference type="EMBL" id="AKK04734.1"/>
    </source>
</evidence>
<keyword evidence="3" id="KW-1185">Reference proteome</keyword>
<dbReference type="AlphaFoldDB" id="A0A0G3GUC0"/>
<feature type="transmembrane region" description="Helical" evidence="1">
    <location>
        <begin position="23"/>
        <end position="45"/>
    </location>
</feature>
<keyword evidence="1" id="KW-0472">Membrane</keyword>
<name>A0A0G3GUC0_9CORY</name>